<keyword evidence="2 11" id="KW-0148">Chlorophyll</keyword>
<evidence type="ECO:0000313" key="17">
    <source>
        <dbReference type="Proteomes" id="UP000239899"/>
    </source>
</evidence>
<evidence type="ECO:0000259" key="15">
    <source>
        <dbReference type="PROSITE" id="PS50011"/>
    </source>
</evidence>
<dbReference type="Gene3D" id="1.10.3460.10">
    <property type="entry name" value="Chlorophyll a/b binding protein domain"/>
    <property type="match status" value="1"/>
</dbReference>
<keyword evidence="17" id="KW-1185">Reference proteome</keyword>
<comment type="similarity">
    <text evidence="13">Belongs to the light-harvesting chlorophyll a/b-binding (LHC) protein family.</text>
</comment>
<dbReference type="PROSITE" id="PS00107">
    <property type="entry name" value="PROTEIN_KINASE_ATP"/>
    <property type="match status" value="1"/>
</dbReference>
<dbReference type="SUPFAM" id="SSF52058">
    <property type="entry name" value="L domain-like"/>
    <property type="match status" value="1"/>
</dbReference>
<dbReference type="Proteomes" id="UP000239899">
    <property type="component" value="Unassembled WGS sequence"/>
</dbReference>
<evidence type="ECO:0000256" key="6">
    <source>
        <dbReference type="ARBA" id="ARBA00022679"/>
    </source>
</evidence>
<feature type="binding site" evidence="11">
    <location>
        <position position="706"/>
    </location>
    <ligand>
        <name>chlorophyll a</name>
        <dbReference type="ChEBI" id="CHEBI:58416"/>
        <label>1</label>
    </ligand>
</feature>
<keyword evidence="13" id="KW-0603">Photosystem I</keyword>
<protein>
    <recommendedName>
        <fullName evidence="13">Chlorophyll a-b binding protein, chloroplastic</fullName>
    </recommendedName>
</protein>
<dbReference type="GO" id="GO:0009522">
    <property type="term" value="C:photosystem I"/>
    <property type="evidence" value="ECO:0007669"/>
    <property type="project" value="UniProtKB-KW"/>
</dbReference>
<feature type="binding site" evidence="18 19">
    <location>
        <position position="566"/>
    </location>
    <ligand>
        <name>chlorophyll a</name>
        <dbReference type="ChEBI" id="CHEBI:58416"/>
        <label>2</label>
    </ligand>
</feature>
<evidence type="ECO:0000256" key="12">
    <source>
        <dbReference type="PROSITE-ProRule" id="PRU10141"/>
    </source>
</evidence>
<dbReference type="STRING" id="3076.A0A2P6TMI2"/>
<dbReference type="OrthoDB" id="423598at2759"/>
<feature type="domain" description="Protein kinase" evidence="15">
    <location>
        <begin position="837"/>
        <end position="1123"/>
    </location>
</feature>
<dbReference type="GO" id="GO:0009765">
    <property type="term" value="P:photosynthesis, light harvesting"/>
    <property type="evidence" value="ECO:0007669"/>
    <property type="project" value="InterPro"/>
</dbReference>
<organism evidence="16 17">
    <name type="scientific">Chlorella sorokiniana</name>
    <name type="common">Freshwater green alga</name>
    <dbReference type="NCBI Taxonomy" id="3076"/>
    <lineage>
        <taxon>Eukaryota</taxon>
        <taxon>Viridiplantae</taxon>
        <taxon>Chlorophyta</taxon>
        <taxon>core chlorophytes</taxon>
        <taxon>Trebouxiophyceae</taxon>
        <taxon>Chlorellales</taxon>
        <taxon>Chlorellaceae</taxon>
        <taxon>Chlorella clade</taxon>
        <taxon>Chlorella</taxon>
    </lineage>
</organism>
<evidence type="ECO:0000256" key="5">
    <source>
        <dbReference type="ARBA" id="ARBA00022640"/>
    </source>
</evidence>
<feature type="binding site" evidence="18 19">
    <location>
        <position position="679"/>
    </location>
    <ligand>
        <name>chlorophyll a</name>
        <dbReference type="ChEBI" id="CHEBI:58416"/>
        <label>2</label>
    </ligand>
</feature>
<dbReference type="EMBL" id="LHPG02000011">
    <property type="protein sequence ID" value="PRW45536.1"/>
    <property type="molecule type" value="Genomic_DNA"/>
</dbReference>
<evidence type="ECO:0000256" key="14">
    <source>
        <dbReference type="SAM" id="MobiDB-lite"/>
    </source>
</evidence>
<dbReference type="GO" id="GO:0005930">
    <property type="term" value="C:axoneme"/>
    <property type="evidence" value="ECO:0007669"/>
    <property type="project" value="UniProtKB-SubCell"/>
</dbReference>
<dbReference type="PANTHER" id="PTHR21649">
    <property type="entry name" value="CHLOROPHYLL A/B BINDING PROTEIN"/>
    <property type="match status" value="1"/>
</dbReference>
<keyword evidence="8" id="KW-0418">Kinase</keyword>
<evidence type="ECO:0000256" key="7">
    <source>
        <dbReference type="ARBA" id="ARBA00022741"/>
    </source>
</evidence>
<feature type="binding site" evidence="18 19">
    <location>
        <position position="590"/>
    </location>
    <ligand>
        <name>chlorophyll a</name>
        <dbReference type="ChEBI" id="CHEBI:58416"/>
        <label>3</label>
    </ligand>
</feature>
<dbReference type="EMDB" id="EMD-11588"/>
<dbReference type="InterPro" id="IPR017441">
    <property type="entry name" value="Protein_kinase_ATP_BS"/>
</dbReference>
<comment type="function">
    <text evidence="13">The light-harvesting complex (LHC) functions as a light receptor, it captures and delivers excitation energy to photosystems with which it is closely associated.</text>
</comment>
<feature type="binding site" evidence="11">
    <location>
        <position position="691"/>
    </location>
    <ligand>
        <name>chlorophyll a</name>
        <dbReference type="ChEBI" id="CHEBI:58416"/>
        <label>1</label>
    </ligand>
</feature>
<dbReference type="GO" id="GO:0016168">
    <property type="term" value="F:chlorophyll binding"/>
    <property type="evidence" value="ECO:0007669"/>
    <property type="project" value="UniProtKB-KW"/>
</dbReference>
<evidence type="ECO:0000256" key="10">
    <source>
        <dbReference type="ARBA" id="ARBA00022991"/>
    </source>
</evidence>
<dbReference type="InterPro" id="IPR008271">
    <property type="entry name" value="Ser/Thr_kinase_AS"/>
</dbReference>
<feature type="region of interest" description="Disordered" evidence="14">
    <location>
        <begin position="177"/>
        <end position="218"/>
    </location>
</feature>
<feature type="binding site" evidence="11">
    <location>
        <position position="674"/>
    </location>
    <ligand>
        <name>chlorophyll a</name>
        <dbReference type="ChEBI" id="CHEBI:58416"/>
        <label>1</label>
    </ligand>
</feature>
<feature type="binding site" evidence="12">
    <location>
        <position position="864"/>
    </location>
    <ligand>
        <name>ATP</name>
        <dbReference type="ChEBI" id="CHEBI:30616"/>
    </ligand>
</feature>
<dbReference type="InterPro" id="IPR032675">
    <property type="entry name" value="LRR_dom_sf"/>
</dbReference>
<dbReference type="GO" id="GO:0009523">
    <property type="term" value="C:photosystem II"/>
    <property type="evidence" value="ECO:0007669"/>
    <property type="project" value="UniProtKB-KW"/>
</dbReference>
<evidence type="ECO:0000256" key="4">
    <source>
        <dbReference type="ARBA" id="ARBA00022531"/>
    </source>
</evidence>
<feature type="binding site" evidence="18 19">
    <location>
        <position position="642"/>
    </location>
    <ligand>
        <name>chlorophyll a</name>
        <dbReference type="ChEBI" id="CHEBI:58416"/>
        <label>3</label>
    </ligand>
</feature>
<evidence type="ECO:0000256" key="13">
    <source>
        <dbReference type="RuleBase" id="RU363080"/>
    </source>
</evidence>
<comment type="caution">
    <text evidence="16">The sequence shown here is derived from an EMBL/GenBank/DDBJ whole genome shotgun (WGS) entry which is preliminary data.</text>
</comment>
<feature type="compositionally biased region" description="Gly residues" evidence="14">
    <location>
        <begin position="187"/>
        <end position="200"/>
    </location>
</feature>
<name>A0A2P6TMI2_CHLSO</name>
<keyword evidence="3 13" id="KW-0150">Chloroplast</keyword>
<dbReference type="GO" id="GO:0004672">
    <property type="term" value="F:protein kinase activity"/>
    <property type="evidence" value="ECO:0007669"/>
    <property type="project" value="InterPro"/>
</dbReference>
<feature type="binding site" description="axial binding residue" evidence="11">
    <location>
        <position position="648"/>
    </location>
    <ligand>
        <name>chlorophyll b</name>
        <dbReference type="ChEBI" id="CHEBI:61721"/>
        <label>1</label>
    </ligand>
    <ligandPart>
        <name>Mg</name>
        <dbReference type="ChEBI" id="CHEBI:25107"/>
    </ligandPart>
</feature>
<keyword evidence="13" id="KW-0604">Photosystem II</keyword>
<sequence length="1396" mass="148485">MAAAEAHPDDSAAASQLGILDLDRSSLSYIFSLALRLHQTALRAAADQEQVLALRRRDPRRVLPLVSRGFAQAAADADTLWRRVQVNLLTLTAESTPRFVRWLDAHAPTIRCLVLYGRALPTVAAALAQNLDSLAAAVQRAAGLEQLELPRALASPLLARLQPDRLPLLQTVGVDLAPSHSSSGSSSSGGGGGIGTGGEGSNAASCRQRRRSRDGGGIMSEMERATVNLLSLPALQELHIQSAIEAQLLGGLPCIQSRLHRLHFADVRDVLRGSLVAPLAQLSALRSLRLSQRDGFQLPGPLTALRQLTALHAAVRYQDDPLIVSSHLTALSSLQALWLQHPAFEQPAALAALPHLRTLGLVGSAAEYAAVLAGLGAAPGQLPLEALHLEAHASAVAEVPPETWEALAALTSCPQLRRLELPYNRLAALPGGAYLTGLQVLDLSNNSLLPGVPDALAACSHLSALRADQQETAAPGETAADLGVLTALPALQLLVTSAGHYSASHMQQGLRSAAEAAHLDRLRASLPSRSRSASRRSVRVQAADRTLWLPGIQAPKHLDGKLAGDYGFDPLGLGVDSDRLKWYAEAEKTNGRWAMAAVAGILFTEILGKAKWFEAGAQEYWMDNGPLLAVEAVIMGFLELKRFQGWKETGTSGFLNAFPFDPAGMNSPSMATKEVKNGRLAMTAFVGFAVQALLTRQGPIEALQSHLSSPFTNNFVGSINNLPNVIGHERLKGPVGPTHRPRFLARAAAGCRRRPPAAAAPPAEAAVMAAIAEREAAARQAIEDLCRTHKVSILPWNGADGLAAAVAKGLQYNAHLSLGNNRLRVEKLPTWQGEEETRQCAMLGGGSYGKVALGQLDGSLCAVKFFQDWTPAAALQQELEAQLRDILRSCFVRVLAVCFGAPEQGVPPMLVTELINLGGLHKRAWERNPGGSFVLDAAGLVCLCNEGVRLVAQMVQLGLIHRDFKLDNLLLGEVSDGRSKILKLWIGDVGLAQEPGVPRELVGAEPGSKPSHGNCDAHDPAAWVEGVLPANSDLFGLGVLLFQLLVSHEMVFYYCKLGHHLSAALLAQLASGGHIWCVALAKRGFRRDDEMHRLVLKLMQLCVGLKLQPDHNLRGSPASHRNVWSATTELMLASNKLGVGAAGAAQPDSSNMGASGSAPQRPSASSSLVRPSAAAMASIDDVCNLPAVIPDEELVIASANQSRSPLIEQILLLRAGAFDGRSLGQKTLQSVLVSGVQEVLQTLKGPLSISAVRRAFALNQGVQPEAIESLSIKKLSELLEVRPHCLFLDLPAEAAPAMPSFVYRGALEAGGSDAEVCRLNRADCRALVAVAQQGQARLAAVRAALLKWSAWRGKMVPLHVSGGSVMVQLRLDNRLPEARMANGSWFSLSVVLPAKP</sequence>
<feature type="binding site" evidence="11">
    <location>
        <position position="587"/>
    </location>
    <ligand>
        <name>chlorophyll a</name>
        <dbReference type="ChEBI" id="CHEBI:58416"/>
        <label>1</label>
    </ligand>
</feature>
<feature type="binding site" description="axial binding residue" evidence="11">
    <location>
        <position position="592"/>
    </location>
    <ligand>
        <name>chlorophyll b</name>
        <dbReference type="ChEBI" id="CHEBI:61721"/>
        <label>1</label>
    </ligand>
    <ligandPart>
        <name>Mg</name>
        <dbReference type="ChEBI" id="CHEBI:25107"/>
    </ligandPart>
</feature>
<dbReference type="GO" id="GO:0009535">
    <property type="term" value="C:chloroplast thylakoid membrane"/>
    <property type="evidence" value="ECO:0007669"/>
    <property type="project" value="UniProtKB-SubCell"/>
</dbReference>
<reference evidence="18 19" key="2">
    <citation type="journal article" date="2021" name="Nat. Plants">
        <title>Cryo-EM photosystem I structure reveals adaptation mechanisms to extreme high light in Chlorella ohadii.</title>
        <authorList>
            <person name="Caspy I."/>
            <person name="Neumann E."/>
            <person name="Fadeeva M."/>
            <person name="Liveanu V."/>
            <person name="Savitsky A."/>
            <person name="Frank A."/>
            <person name="Kalisman Y.L."/>
            <person name="Shkolnisky Y."/>
            <person name="Murik O."/>
            <person name="Treves H."/>
            <person name="Hartmann V."/>
            <person name="Nowaczyk M.M."/>
            <person name="Schuhmann W."/>
            <person name="Rogner M."/>
            <person name="Willner I."/>
            <person name="Kaplan A."/>
            <person name="Schuster G."/>
            <person name="Nelson N."/>
            <person name="Lubitz W."/>
            <person name="Nechushtai R."/>
        </authorList>
    </citation>
    <scope>STRUCTURE BY ELECTRON MICROSCOPY (2.70 ANGSTROMS) OF 545-727 IN COMPLEX WITH CHLOROPHYLL A</scope>
</reference>
<feature type="binding site" evidence="11">
    <location>
        <position position="677"/>
    </location>
    <ligand>
        <name>chlorophyll a</name>
        <dbReference type="ChEBI" id="CHEBI:58416"/>
        <label>1</label>
    </ligand>
</feature>
<dbReference type="Pfam" id="PF00504">
    <property type="entry name" value="Chloroa_b-bind"/>
    <property type="match status" value="1"/>
</dbReference>
<feature type="binding site" evidence="19">
    <location>
        <position position="592"/>
    </location>
    <ligand>
        <name>chlorophyll a</name>
        <dbReference type="ChEBI" id="CHEBI:58416"/>
        <label>4</label>
    </ligand>
</feature>
<feature type="region of interest" description="Disordered" evidence="14">
    <location>
        <begin position="1142"/>
        <end position="1169"/>
    </location>
</feature>
<evidence type="ECO:0000256" key="3">
    <source>
        <dbReference type="ARBA" id="ARBA00022528"/>
    </source>
</evidence>
<dbReference type="Gene3D" id="1.10.510.10">
    <property type="entry name" value="Transferase(Phosphotransferase) domain 1"/>
    <property type="match status" value="1"/>
</dbReference>
<keyword evidence="10 13" id="KW-0157">Chromophore</keyword>
<feature type="binding site" evidence="11">
    <location>
        <position position="618"/>
    </location>
    <ligand>
        <name>chlorophyll a</name>
        <dbReference type="ChEBI" id="CHEBI:58416"/>
        <label>1</label>
    </ligand>
</feature>
<proteinExistence type="evidence at protein level"/>
<dbReference type="InterPro" id="IPR000719">
    <property type="entry name" value="Prot_kinase_dom"/>
</dbReference>
<dbReference type="PDB" id="6ZZY">
    <property type="method" value="EM"/>
    <property type="resolution" value="3.16 A"/>
    <property type="chains" value="9=546-727"/>
</dbReference>
<feature type="binding site" evidence="18">
    <location>
        <position position="546"/>
    </location>
    <ligand>
        <name>chlorophyll a</name>
        <dbReference type="ChEBI" id="CHEBI:58416"/>
        <label>1</label>
    </ligand>
</feature>
<feature type="binding site" evidence="18">
    <location>
        <position position="548"/>
    </location>
    <ligand>
        <name>chlorophyll a</name>
        <dbReference type="ChEBI" id="CHEBI:58416"/>
        <label>1</label>
        <note>axial binding residue</note>
    </ligand>
    <ligandPart>
        <name>Mg</name>
        <dbReference type="ChEBI" id="CHEBI:25107"/>
    </ligandPart>
</feature>
<evidence type="ECO:0000256" key="8">
    <source>
        <dbReference type="ARBA" id="ARBA00022777"/>
    </source>
</evidence>
<dbReference type="GO" id="GO:0005524">
    <property type="term" value="F:ATP binding"/>
    <property type="evidence" value="ECO:0007669"/>
    <property type="project" value="UniProtKB-UniRule"/>
</dbReference>
<evidence type="ECO:0000256" key="9">
    <source>
        <dbReference type="ARBA" id="ARBA00022840"/>
    </source>
</evidence>
<dbReference type="SUPFAM" id="SSF56112">
    <property type="entry name" value="Protein kinase-like (PK-like)"/>
    <property type="match status" value="1"/>
</dbReference>
<comment type="subcellular location">
    <subcellularLocation>
        <location evidence="1">Cytoplasm</location>
        <location evidence="1">Cytoskeleton</location>
        <location evidence="1">Cilium axoneme</location>
    </subcellularLocation>
    <subcellularLocation>
        <location evidence="13">Plastid</location>
        <location evidence="13">Chloroplast thylakoid membrane</location>
    </subcellularLocation>
</comment>
<keyword evidence="4 13" id="KW-0602">Photosynthesis</keyword>
<dbReference type="PDB" id="6ZZX">
    <property type="method" value="EM"/>
    <property type="resolution" value="2.70 A"/>
    <property type="chains" value="9=545-727"/>
</dbReference>
<feature type="binding site" evidence="19">
    <location>
        <position position="660"/>
    </location>
    <ligand>
        <name>chlorophyll a</name>
        <dbReference type="ChEBI" id="CHEBI:58416"/>
        <label>4</label>
    </ligand>
</feature>
<evidence type="ECO:0007829" key="19">
    <source>
        <dbReference type="PDB" id="6ZZY"/>
    </source>
</evidence>
<evidence type="ECO:0007829" key="18">
    <source>
        <dbReference type="PDB" id="6ZZX"/>
    </source>
</evidence>
<keyword evidence="7 12" id="KW-0547">Nucleotide-binding</keyword>
<feature type="binding site" evidence="11">
    <location>
        <position position="673"/>
    </location>
    <ligand>
        <name>chlorophyll a</name>
        <dbReference type="ChEBI" id="CHEBI:58416"/>
        <label>1</label>
    </ligand>
</feature>
<keyword evidence="18 19" id="KW-0002">3D-structure</keyword>
<dbReference type="InterPro" id="IPR022796">
    <property type="entry name" value="Chloroa_b-bind"/>
</dbReference>
<feature type="compositionally biased region" description="Polar residues" evidence="14">
    <location>
        <begin position="1147"/>
        <end position="1169"/>
    </location>
</feature>
<evidence type="ECO:0000256" key="11">
    <source>
        <dbReference type="PIRSR" id="PIRSR601344-1"/>
    </source>
</evidence>
<evidence type="ECO:0000313" key="16">
    <source>
        <dbReference type="EMBL" id="PRW45536.1"/>
    </source>
</evidence>
<reference evidence="16 17" key="1">
    <citation type="journal article" date="2018" name="Plant J.">
        <title>Genome sequences of Chlorella sorokiniana UTEX 1602 and Micractinium conductrix SAG 241.80: implications to maltose excretion by a green alga.</title>
        <authorList>
            <person name="Arriola M.B."/>
            <person name="Velmurugan N."/>
            <person name="Zhang Y."/>
            <person name="Plunkett M.H."/>
            <person name="Hondzo H."/>
            <person name="Barney B.M."/>
        </authorList>
    </citation>
    <scope>NUCLEOTIDE SEQUENCE [LARGE SCALE GENOMIC DNA]</scope>
    <source>
        <strain evidence="17">UTEX 1602</strain>
    </source>
</reference>
<feature type="binding site" evidence="18 19">
    <location>
        <position position="587"/>
    </location>
    <ligand>
        <name>chlorophyll a</name>
        <dbReference type="ChEBI" id="CHEBI:58416"/>
        <label>2</label>
    </ligand>
</feature>
<gene>
    <name evidence="16" type="ORF">C2E21_5761</name>
</gene>
<dbReference type="SUPFAM" id="SSF103511">
    <property type="entry name" value="Chlorophyll a-b binding protein"/>
    <property type="match status" value="1"/>
</dbReference>
<feature type="binding site" evidence="19">
    <location>
        <position position="674"/>
    </location>
    <ligand>
        <name>chlorophyll a</name>
        <dbReference type="ChEBI" id="CHEBI:58416"/>
        <label>4</label>
    </ligand>
</feature>
<dbReference type="Gene3D" id="3.80.10.10">
    <property type="entry name" value="Ribonuclease Inhibitor"/>
    <property type="match status" value="1"/>
</dbReference>
<feature type="binding site" evidence="11">
    <location>
        <position position="679"/>
    </location>
    <ligand>
        <name>chlorophyll a</name>
        <dbReference type="ChEBI" id="CHEBI:58416"/>
        <label>1</label>
    </ligand>
</feature>
<dbReference type="SMART" id="SM00220">
    <property type="entry name" value="S_TKc"/>
    <property type="match status" value="1"/>
</dbReference>
<dbReference type="PROSITE" id="PS50011">
    <property type="entry name" value="PROTEIN_KINASE_DOM"/>
    <property type="match status" value="1"/>
</dbReference>
<evidence type="ECO:0000256" key="1">
    <source>
        <dbReference type="ARBA" id="ARBA00004430"/>
    </source>
</evidence>
<keyword evidence="6" id="KW-0808">Transferase</keyword>
<keyword evidence="5 13" id="KW-0934">Plastid</keyword>
<dbReference type="EMDB" id="EMD-11589"/>
<feature type="binding site" evidence="18">
    <location>
        <position position="568"/>
    </location>
    <ligand>
        <name>chlorophyll a</name>
        <dbReference type="ChEBI" id="CHEBI:58416"/>
        <label>2</label>
    </ligand>
</feature>
<dbReference type="InterPro" id="IPR001344">
    <property type="entry name" value="Chloro_AB-bd_pln"/>
</dbReference>
<dbReference type="PROSITE" id="PS00108">
    <property type="entry name" value="PROTEIN_KINASE_ST"/>
    <property type="match status" value="1"/>
</dbReference>
<accession>A0A2P6TMI2</accession>
<keyword evidence="9 12" id="KW-0067">ATP-binding</keyword>
<feature type="binding site" evidence="18 19">
    <location>
        <position position="639"/>
    </location>
    <ligand>
        <name>chlorophyll a</name>
        <dbReference type="ChEBI" id="CHEBI:58416"/>
        <label>3</label>
    </ligand>
</feature>
<evidence type="ECO:0000256" key="2">
    <source>
        <dbReference type="ARBA" id="ARBA00022494"/>
    </source>
</evidence>
<dbReference type="InterPro" id="IPR011009">
    <property type="entry name" value="Kinase-like_dom_sf"/>
</dbReference>
<keyword evidence="13" id="KW-0793">Thylakoid</keyword>
<dbReference type="SMR" id="A0A2P6TMI2"/>